<proteinExistence type="predicted"/>
<accession>A0AAW8B1C8</accession>
<organism evidence="1 2">
    <name type="scientific">Porticoccus litoralis</name>
    <dbReference type="NCBI Taxonomy" id="434086"/>
    <lineage>
        <taxon>Bacteria</taxon>
        <taxon>Pseudomonadati</taxon>
        <taxon>Pseudomonadota</taxon>
        <taxon>Gammaproteobacteria</taxon>
        <taxon>Cellvibrionales</taxon>
        <taxon>Porticoccaceae</taxon>
        <taxon>Porticoccus</taxon>
    </lineage>
</organism>
<dbReference type="RefSeq" id="WP_305169376.1">
    <property type="nucleotide sequence ID" value="NZ_JAUUUU010000001.1"/>
</dbReference>
<name>A0AAW8B1C8_9GAMM</name>
<protein>
    <submittedName>
        <fullName evidence="1">Uncharacterized protein</fullName>
    </submittedName>
</protein>
<reference evidence="1" key="1">
    <citation type="journal article" date="2010" name="Int. J. Syst. Evol. Microbiol.">
        <title>Porticoccus litoralis gen. nov., sp. nov., a gammaproteobacterium isolated from the Yellow Sea.</title>
        <authorList>
            <person name="Oh H.M."/>
            <person name="Kim H."/>
            <person name="Kim K.M."/>
            <person name="Min G.S."/>
            <person name="Cho J.C."/>
        </authorList>
    </citation>
    <scope>NUCLEOTIDE SEQUENCE</scope>
    <source>
        <strain evidence="1">DSM 25064</strain>
    </source>
</reference>
<reference evidence="1" key="2">
    <citation type="submission" date="2023-08" db="EMBL/GenBank/DDBJ databases">
        <authorList>
            <person name="Luo J."/>
        </authorList>
    </citation>
    <scope>NUCLEOTIDE SEQUENCE</scope>
    <source>
        <strain evidence="1">DSM 25064</strain>
    </source>
</reference>
<dbReference type="AlphaFoldDB" id="A0AAW8B1C8"/>
<dbReference type="EMBL" id="JAUUUU010000001">
    <property type="protein sequence ID" value="MDP1519865.1"/>
    <property type="molecule type" value="Genomic_DNA"/>
</dbReference>
<evidence type="ECO:0000313" key="1">
    <source>
        <dbReference type="EMBL" id="MDP1519865.1"/>
    </source>
</evidence>
<evidence type="ECO:0000313" key="2">
    <source>
        <dbReference type="Proteomes" id="UP001178354"/>
    </source>
</evidence>
<dbReference type="Proteomes" id="UP001178354">
    <property type="component" value="Unassembled WGS sequence"/>
</dbReference>
<gene>
    <name evidence="1" type="ORF">Q8A57_02685</name>
</gene>
<keyword evidence="2" id="KW-1185">Reference proteome</keyword>
<sequence length="94" mass="10451">MVPPTPEQPAEDSAEAKDKKYNELLESFLNDEKNAALAKHPELRAAYKAQEVYEIYFLKGATDEVGLVELKKKIAQKIVGELVYGKGSDEPGKK</sequence>
<comment type="caution">
    <text evidence="1">The sequence shown here is derived from an EMBL/GenBank/DDBJ whole genome shotgun (WGS) entry which is preliminary data.</text>
</comment>